<reference evidence="1 2" key="1">
    <citation type="journal article" date="2024" name="Nat. Commun.">
        <title>Phylogenomics reveals the evolutionary origins of lichenization in chlorophyte algae.</title>
        <authorList>
            <person name="Puginier C."/>
            <person name="Libourel C."/>
            <person name="Otte J."/>
            <person name="Skaloud P."/>
            <person name="Haon M."/>
            <person name="Grisel S."/>
            <person name="Petersen M."/>
            <person name="Berrin J.G."/>
            <person name="Delaux P.M."/>
            <person name="Dal Grande F."/>
            <person name="Keller J."/>
        </authorList>
    </citation>
    <scope>NUCLEOTIDE SEQUENCE [LARGE SCALE GENOMIC DNA]</scope>
    <source>
        <strain evidence="1 2">SAG 216-7</strain>
    </source>
</reference>
<evidence type="ECO:0000313" key="2">
    <source>
        <dbReference type="Proteomes" id="UP001491310"/>
    </source>
</evidence>
<organism evidence="1 2">
    <name type="scientific">Coccomyxa subellipsoidea</name>
    <dbReference type="NCBI Taxonomy" id="248742"/>
    <lineage>
        <taxon>Eukaryota</taxon>
        <taxon>Viridiplantae</taxon>
        <taxon>Chlorophyta</taxon>
        <taxon>core chlorophytes</taxon>
        <taxon>Trebouxiophyceae</taxon>
        <taxon>Trebouxiophyceae incertae sedis</taxon>
        <taxon>Coccomyxaceae</taxon>
        <taxon>Coccomyxa</taxon>
    </lineage>
</organism>
<sequence>MLLLLAFSGPAWRGSHLEVNLAISVEPRGYSKLCQPGRRLLVMGSQRQLAHVGREQVRLLNKWTRTFAARLALESDSPPAANTAPVTLASAEAPFADPFLMEFEDSMALKQAYSEAPVTFEQALLAARLEAKNAAEQGTRRTVVKSVAADLALGSLLDADLADPSTVPSADPSAAPVLKTARTRGNADETMAEPAATAALSAARIARIRPQQGAAQVFSGLNVKVMGVVQPNKIAPAAQKCFVLGYNQGYANLSTPHYLAVKNTANKGACCSLCQRDSRCVAWTRVAAARDDVRTCYLKDTLQRDPDIMAYAYSYAPPYLHQDYPEVRYIVDALPVMLESGTKHMALPQEVYGCPYPPVPGQPPGSCSAPQTCNCHRGICYGSCRGGLAGEQRRM</sequence>
<name>A0ABR2YW51_9CHLO</name>
<protein>
    <recommendedName>
        <fullName evidence="3">Apple domain-containing protein</fullName>
    </recommendedName>
</protein>
<comment type="caution">
    <text evidence="1">The sequence shown here is derived from an EMBL/GenBank/DDBJ whole genome shotgun (WGS) entry which is preliminary data.</text>
</comment>
<keyword evidence="2" id="KW-1185">Reference proteome</keyword>
<gene>
    <name evidence="1" type="ORF">WJX75_008927</name>
</gene>
<evidence type="ECO:0000313" key="1">
    <source>
        <dbReference type="EMBL" id="KAK9916123.1"/>
    </source>
</evidence>
<dbReference type="Proteomes" id="UP001491310">
    <property type="component" value="Unassembled WGS sequence"/>
</dbReference>
<dbReference type="Gene3D" id="3.50.4.10">
    <property type="entry name" value="Hepatocyte Growth Factor"/>
    <property type="match status" value="1"/>
</dbReference>
<accession>A0ABR2YW51</accession>
<dbReference type="EMBL" id="JALJOT010000004">
    <property type="protein sequence ID" value="KAK9916123.1"/>
    <property type="molecule type" value="Genomic_DNA"/>
</dbReference>
<evidence type="ECO:0008006" key="3">
    <source>
        <dbReference type="Google" id="ProtNLM"/>
    </source>
</evidence>
<proteinExistence type="predicted"/>